<dbReference type="Pfam" id="PF02949">
    <property type="entry name" value="7tm_6"/>
    <property type="match status" value="1"/>
</dbReference>
<evidence type="ECO:0000256" key="6">
    <source>
        <dbReference type="ARBA" id="ARBA00022989"/>
    </source>
</evidence>
<protein>
    <recommendedName>
        <fullName evidence="10">Odorant receptor</fullName>
    </recommendedName>
</protein>
<accession>A0ABM1IGJ4</accession>
<evidence type="ECO:0000256" key="8">
    <source>
        <dbReference type="ARBA" id="ARBA00023170"/>
    </source>
</evidence>
<evidence type="ECO:0000256" key="5">
    <source>
        <dbReference type="ARBA" id="ARBA00022725"/>
    </source>
</evidence>
<organism evidence="11 12">
    <name type="scientific">Polistes dominula</name>
    <name type="common">European paper wasp</name>
    <name type="synonym">Vespa dominula</name>
    <dbReference type="NCBI Taxonomy" id="743375"/>
    <lineage>
        <taxon>Eukaryota</taxon>
        <taxon>Metazoa</taxon>
        <taxon>Ecdysozoa</taxon>
        <taxon>Arthropoda</taxon>
        <taxon>Hexapoda</taxon>
        <taxon>Insecta</taxon>
        <taxon>Pterygota</taxon>
        <taxon>Neoptera</taxon>
        <taxon>Endopterygota</taxon>
        <taxon>Hymenoptera</taxon>
        <taxon>Apocrita</taxon>
        <taxon>Aculeata</taxon>
        <taxon>Vespoidea</taxon>
        <taxon>Vespidae</taxon>
        <taxon>Polistinae</taxon>
        <taxon>Polistini</taxon>
        <taxon>Polistes</taxon>
    </lineage>
</organism>
<proteinExistence type="inferred from homology"/>
<dbReference type="PANTHER" id="PTHR21137">
    <property type="entry name" value="ODORANT RECEPTOR"/>
    <property type="match status" value="1"/>
</dbReference>
<dbReference type="InterPro" id="IPR004117">
    <property type="entry name" value="7tm6_olfct_rcpt"/>
</dbReference>
<feature type="transmembrane region" description="Helical" evidence="10">
    <location>
        <begin position="199"/>
        <end position="226"/>
    </location>
</feature>
<keyword evidence="6 10" id="KW-1133">Transmembrane helix</keyword>
<feature type="transmembrane region" description="Helical" evidence="10">
    <location>
        <begin position="143"/>
        <end position="165"/>
    </location>
</feature>
<evidence type="ECO:0000256" key="7">
    <source>
        <dbReference type="ARBA" id="ARBA00023136"/>
    </source>
</evidence>
<dbReference type="RefSeq" id="XP_015179331.1">
    <property type="nucleotide sequence ID" value="XM_015323845.1"/>
</dbReference>
<keyword evidence="7 10" id="KW-0472">Membrane</keyword>
<dbReference type="PANTHER" id="PTHR21137:SF35">
    <property type="entry name" value="ODORANT RECEPTOR 19A-RELATED"/>
    <property type="match status" value="1"/>
</dbReference>
<reference evidence="12" key="1">
    <citation type="submission" date="2025-08" db="UniProtKB">
        <authorList>
            <consortium name="RefSeq"/>
        </authorList>
    </citation>
    <scope>IDENTIFICATION</scope>
    <source>
        <tissue evidence="12">Whole body</tissue>
    </source>
</reference>
<evidence type="ECO:0000313" key="12">
    <source>
        <dbReference type="RefSeq" id="XP_015179331.1"/>
    </source>
</evidence>
<comment type="subcellular location">
    <subcellularLocation>
        <location evidence="1 10">Cell membrane</location>
        <topology evidence="1 10">Multi-pass membrane protein</topology>
    </subcellularLocation>
</comment>
<keyword evidence="9 10" id="KW-0807">Transducer</keyword>
<keyword evidence="5 10" id="KW-0552">Olfaction</keyword>
<feature type="transmembrane region" description="Helical" evidence="10">
    <location>
        <begin position="280"/>
        <end position="301"/>
    </location>
</feature>
<evidence type="ECO:0000256" key="2">
    <source>
        <dbReference type="ARBA" id="ARBA00022475"/>
    </source>
</evidence>
<evidence type="ECO:0000256" key="4">
    <source>
        <dbReference type="ARBA" id="ARBA00022692"/>
    </source>
</evidence>
<evidence type="ECO:0000313" key="11">
    <source>
        <dbReference type="Proteomes" id="UP000694924"/>
    </source>
</evidence>
<evidence type="ECO:0000256" key="3">
    <source>
        <dbReference type="ARBA" id="ARBA00022606"/>
    </source>
</evidence>
<evidence type="ECO:0000256" key="10">
    <source>
        <dbReference type="RuleBase" id="RU351113"/>
    </source>
</evidence>
<keyword evidence="3 10" id="KW-0716">Sensory transduction</keyword>
<evidence type="ECO:0000256" key="1">
    <source>
        <dbReference type="ARBA" id="ARBA00004651"/>
    </source>
</evidence>
<keyword evidence="4 10" id="KW-0812">Transmembrane</keyword>
<name>A0ABM1IGJ4_POLDO</name>
<comment type="caution">
    <text evidence="10">Lacks conserved residue(s) required for the propagation of feature annotation.</text>
</comment>
<gene>
    <name evidence="12" type="primary">LOC107067918</name>
</gene>
<dbReference type="GeneID" id="107067918"/>
<sequence>MKNTSEKSSKHITSLKNRDKDIEYAIKYGRFVLTSIGIWPDRENKIQNYLLNFGIITGNLVLSFAIIPCALHIIYEEKDTNSKLKLFGLLMFCVCVMIKYFALSMRRSDIVQCIECLKTDWYQVKHQIHRELMLKYAKIGRNLTMTCAIFMYSGGVIYHTILPFASPRMIDLSNRTLKPLVYPSYSVLYDVQKSPIYEFVYLAHCMCGYMIYSVTTGACGLAAIFAMHICGQIEILITLIDDLVDGQKYNFSKISIGQRLTDIIKRHLHVLRFIASLEKLLQEVFLIEFAGSTFLICLLEYYCIMDWEENNKIGLFTYIILLISLSFNIFILCYIGESLTNKVNYTSKVGERFYTIEWYRLSPKLASGLILIIAISNNPVKITAGKMADLSLLTFSNVSI</sequence>
<feature type="transmembrane region" description="Helical" evidence="10">
    <location>
        <begin position="86"/>
        <end position="103"/>
    </location>
</feature>
<evidence type="ECO:0000256" key="9">
    <source>
        <dbReference type="ARBA" id="ARBA00023224"/>
    </source>
</evidence>
<keyword evidence="11" id="KW-1185">Reference proteome</keyword>
<feature type="transmembrane region" description="Helical" evidence="10">
    <location>
        <begin position="49"/>
        <end position="74"/>
    </location>
</feature>
<comment type="similarity">
    <text evidence="10">Belongs to the insect chemoreceptor superfamily. Heteromeric odorant receptor channel (TC 1.A.69) family.</text>
</comment>
<keyword evidence="2" id="KW-1003">Cell membrane</keyword>
<feature type="transmembrane region" description="Helical" evidence="10">
    <location>
        <begin position="313"/>
        <end position="335"/>
    </location>
</feature>
<keyword evidence="8 10" id="KW-0675">Receptor</keyword>
<dbReference type="Proteomes" id="UP000694924">
    <property type="component" value="Unplaced"/>
</dbReference>